<accession>A0A4Z2F614</accession>
<name>A0A4Z2F614_9TELE</name>
<evidence type="ECO:0000313" key="1">
    <source>
        <dbReference type="EMBL" id="TNN36696.1"/>
    </source>
</evidence>
<proteinExistence type="predicted"/>
<sequence>MQGPADDTPQMDTVDTVDTVDTFLHCRDLPGATHRRVTKVFITPPLLFVNGEQRCPALMS</sequence>
<dbReference type="Proteomes" id="UP000314294">
    <property type="component" value="Unassembled WGS sequence"/>
</dbReference>
<keyword evidence="2" id="KW-1185">Reference proteome</keyword>
<gene>
    <name evidence="1" type="ORF">EYF80_053131</name>
</gene>
<reference evidence="1 2" key="1">
    <citation type="submission" date="2019-03" db="EMBL/GenBank/DDBJ databases">
        <title>First draft genome of Liparis tanakae, snailfish: a comprehensive survey of snailfish specific genes.</title>
        <authorList>
            <person name="Kim W."/>
            <person name="Song I."/>
            <person name="Jeong J.-H."/>
            <person name="Kim D."/>
            <person name="Kim S."/>
            <person name="Ryu S."/>
            <person name="Song J.Y."/>
            <person name="Lee S.K."/>
        </authorList>
    </citation>
    <scope>NUCLEOTIDE SEQUENCE [LARGE SCALE GENOMIC DNA]</scope>
    <source>
        <tissue evidence="1">Muscle</tissue>
    </source>
</reference>
<comment type="caution">
    <text evidence="1">The sequence shown here is derived from an EMBL/GenBank/DDBJ whole genome shotgun (WGS) entry which is preliminary data.</text>
</comment>
<protein>
    <submittedName>
        <fullName evidence="1">Uncharacterized protein</fullName>
    </submittedName>
</protein>
<organism evidence="1 2">
    <name type="scientific">Liparis tanakae</name>
    <name type="common">Tanaka's snailfish</name>
    <dbReference type="NCBI Taxonomy" id="230148"/>
    <lineage>
        <taxon>Eukaryota</taxon>
        <taxon>Metazoa</taxon>
        <taxon>Chordata</taxon>
        <taxon>Craniata</taxon>
        <taxon>Vertebrata</taxon>
        <taxon>Euteleostomi</taxon>
        <taxon>Actinopterygii</taxon>
        <taxon>Neopterygii</taxon>
        <taxon>Teleostei</taxon>
        <taxon>Neoteleostei</taxon>
        <taxon>Acanthomorphata</taxon>
        <taxon>Eupercaria</taxon>
        <taxon>Perciformes</taxon>
        <taxon>Cottioidei</taxon>
        <taxon>Cottales</taxon>
        <taxon>Liparidae</taxon>
        <taxon>Liparis</taxon>
    </lineage>
</organism>
<evidence type="ECO:0000313" key="2">
    <source>
        <dbReference type="Proteomes" id="UP000314294"/>
    </source>
</evidence>
<dbReference type="AlphaFoldDB" id="A0A4Z2F614"/>
<dbReference type="EMBL" id="SRLO01001583">
    <property type="protein sequence ID" value="TNN36696.1"/>
    <property type="molecule type" value="Genomic_DNA"/>
</dbReference>